<keyword evidence="3" id="KW-1185">Reference proteome</keyword>
<protein>
    <submittedName>
        <fullName evidence="2">Membrane protein</fullName>
    </submittedName>
</protein>
<feature type="transmembrane region" description="Helical" evidence="1">
    <location>
        <begin position="283"/>
        <end position="301"/>
    </location>
</feature>
<dbReference type="STRING" id="1160895.CM19_05345"/>
<reference evidence="2 3" key="1">
    <citation type="submission" date="2014-03" db="EMBL/GenBank/DDBJ databases">
        <title>Draft genome sequence of the novel thermoacidophilic archaea Acidianus copahuensis ALE1 strain, isolated from Copahue volcanic area in Neuquen Argentina.</title>
        <authorList>
            <person name="Urbieta M.S."/>
            <person name="Rascovan N."/>
            <person name="Castro C."/>
            <person name="Revale S."/>
            <person name="Giaveno M.A."/>
            <person name="Vazquez M.P."/>
            <person name="Donati E.R."/>
        </authorList>
    </citation>
    <scope>NUCLEOTIDE SEQUENCE [LARGE SCALE GENOMIC DNA]</scope>
    <source>
        <strain evidence="2 3">ALE1</strain>
    </source>
</reference>
<keyword evidence="1" id="KW-0812">Transmembrane</keyword>
<organism evidence="2 3">
    <name type="scientific">Candidatus Acidianus copahuensis</name>
    <dbReference type="NCBI Taxonomy" id="1160895"/>
    <lineage>
        <taxon>Archaea</taxon>
        <taxon>Thermoproteota</taxon>
        <taxon>Thermoprotei</taxon>
        <taxon>Sulfolobales</taxon>
        <taxon>Sulfolobaceae</taxon>
        <taxon>Acidianus</taxon>
    </lineage>
</organism>
<gene>
    <name evidence="2" type="ORF">CM19_05345</name>
</gene>
<evidence type="ECO:0000313" key="3">
    <source>
        <dbReference type="Proteomes" id="UP000024332"/>
    </source>
</evidence>
<dbReference type="EMBL" id="JFZT01000039">
    <property type="protein sequence ID" value="EZQ06801.1"/>
    <property type="molecule type" value="Genomic_DNA"/>
</dbReference>
<dbReference type="RefSeq" id="WP_048099621.1">
    <property type="nucleotide sequence ID" value="NZ_JFZT01000039.1"/>
</dbReference>
<evidence type="ECO:0000313" key="2">
    <source>
        <dbReference type="EMBL" id="EZQ06801.1"/>
    </source>
</evidence>
<dbReference type="InterPro" id="IPR007254">
    <property type="entry name" value="DUF373"/>
</dbReference>
<sequence>MARTIIIYVDIDDDLGVIGIESPVVGDKRVYEAITKASESLASDSDFNSMVMAYNIFKKMKKEGEDVEIVFIAGSQRGGLEAQKKLSQELEEVIDRLRPEDAIVVYDSPEDEKAIPIIQSRLKIAGIERVIVEQHRGVEETYILFSKYLKKIINEPRYSRLFLGVPGAILFISSLLAITGLTSYVAPSILMIIGGAMIVRGFNFDEKLEKWWENSTIMVIAAIISIISLIISVVNGVFTAQEVKGAVYFQVSAVLLSMIPYIAFSLIVLFAGKVISRAIDRDIKLWHDVIKILTVILSYYVMADILRNLEEGIYFLQFQTLYSLSISFITLIASYIIMNFIEKYYGKKFSS</sequence>
<proteinExistence type="predicted"/>
<dbReference type="AlphaFoldDB" id="A0A031LP72"/>
<evidence type="ECO:0000256" key="1">
    <source>
        <dbReference type="SAM" id="Phobius"/>
    </source>
</evidence>
<feature type="transmembrane region" description="Helical" evidence="1">
    <location>
        <begin position="215"/>
        <end position="234"/>
    </location>
</feature>
<feature type="transmembrane region" description="Helical" evidence="1">
    <location>
        <begin position="246"/>
        <end position="271"/>
    </location>
</feature>
<keyword evidence="1" id="KW-0472">Membrane</keyword>
<feature type="transmembrane region" description="Helical" evidence="1">
    <location>
        <begin position="321"/>
        <end position="341"/>
    </location>
</feature>
<dbReference type="PANTHER" id="PTHR38815:SF1">
    <property type="entry name" value="DUF373 FAMILY PROTEIN"/>
    <property type="match status" value="1"/>
</dbReference>
<feature type="transmembrane region" description="Helical" evidence="1">
    <location>
        <begin position="158"/>
        <end position="178"/>
    </location>
</feature>
<dbReference type="Pfam" id="PF04123">
    <property type="entry name" value="DUF373"/>
    <property type="match status" value="1"/>
</dbReference>
<accession>A0A031LP72</accession>
<feature type="transmembrane region" description="Helical" evidence="1">
    <location>
        <begin position="184"/>
        <end position="203"/>
    </location>
</feature>
<comment type="caution">
    <text evidence="2">The sequence shown here is derived from an EMBL/GenBank/DDBJ whole genome shotgun (WGS) entry which is preliminary data.</text>
</comment>
<dbReference type="Proteomes" id="UP000024332">
    <property type="component" value="Unassembled WGS sequence"/>
</dbReference>
<keyword evidence="1" id="KW-1133">Transmembrane helix</keyword>
<name>A0A031LP72_9CREN</name>
<dbReference type="PANTHER" id="PTHR38815">
    <property type="entry name" value="HYPOTHETICAL MEMBRANE PROTEIN, CONSERVED, DUF373 FAMILY"/>
    <property type="match status" value="1"/>
</dbReference>